<name>M3D746_SPHMS</name>
<keyword evidence="4" id="KW-1185">Reference proteome</keyword>
<dbReference type="EMBL" id="KB456262">
    <property type="protein sequence ID" value="EMF13975.1"/>
    <property type="molecule type" value="Genomic_DNA"/>
</dbReference>
<gene>
    <name evidence="3" type="ORF">SEPMUDRAFT_81774</name>
</gene>
<dbReference type="eggNOG" id="ENOG502SU8K">
    <property type="taxonomic scope" value="Eukaryota"/>
</dbReference>
<feature type="compositionally biased region" description="Low complexity" evidence="1">
    <location>
        <begin position="27"/>
        <end position="52"/>
    </location>
</feature>
<sequence>MLYKLSVLALVGATYALPNAPAYGAAAPPAYGASSSSSKPPVSPSSKPVSSSTEAPKYSTTSAGSQPTASCPAAGTSDSHGRYSCNPAHSYPAGQTCKLIDGCYFIDSGSASMPAAYPSASSTAPAAYPTSSSACPAPGTNDSQGRYSCNPARTYPEGQTCKLIDGCYLLEYPKTSTGSVTKPAAYPTSSTGQTCTLINGCYLLETPKTSSTVPAAYPTSSSSACPASGAKDSQGRYSCNPAHTYPEGQTCKLINGCYLLETSSSTVPAAASSTKASPPAYKPSSTAPAAYASSTPVAPPAYGASSTPVAPPAYGASSTTPAGPASYPAPTAY</sequence>
<evidence type="ECO:0000256" key="2">
    <source>
        <dbReference type="SAM" id="SignalP"/>
    </source>
</evidence>
<accession>M3D746</accession>
<feature type="region of interest" description="Disordered" evidence="1">
    <location>
        <begin position="270"/>
        <end position="333"/>
    </location>
</feature>
<dbReference type="AlphaFoldDB" id="M3D746"/>
<dbReference type="OrthoDB" id="3836772at2759"/>
<dbReference type="RefSeq" id="XP_016762096.1">
    <property type="nucleotide sequence ID" value="XM_016910289.1"/>
</dbReference>
<feature type="region of interest" description="Disordered" evidence="1">
    <location>
        <begin position="27"/>
        <end position="73"/>
    </location>
</feature>
<dbReference type="STRING" id="692275.M3D746"/>
<protein>
    <submittedName>
        <fullName evidence="3">Uncharacterized protein</fullName>
    </submittedName>
</protein>
<dbReference type="Proteomes" id="UP000016931">
    <property type="component" value="Unassembled WGS sequence"/>
</dbReference>
<feature type="signal peptide" evidence="2">
    <location>
        <begin position="1"/>
        <end position="16"/>
    </location>
</feature>
<evidence type="ECO:0000256" key="1">
    <source>
        <dbReference type="SAM" id="MobiDB-lite"/>
    </source>
</evidence>
<feature type="compositionally biased region" description="Low complexity" evidence="1">
    <location>
        <begin position="270"/>
        <end position="296"/>
    </location>
</feature>
<feature type="compositionally biased region" description="Polar residues" evidence="1">
    <location>
        <begin position="58"/>
        <end position="69"/>
    </location>
</feature>
<keyword evidence="2" id="KW-0732">Signal</keyword>
<evidence type="ECO:0000313" key="4">
    <source>
        <dbReference type="Proteomes" id="UP000016931"/>
    </source>
</evidence>
<evidence type="ECO:0000313" key="3">
    <source>
        <dbReference type="EMBL" id="EMF13975.1"/>
    </source>
</evidence>
<dbReference type="GeneID" id="27907426"/>
<reference evidence="3 4" key="1">
    <citation type="journal article" date="2012" name="PLoS Pathog.">
        <title>Diverse lifestyles and strategies of plant pathogenesis encoded in the genomes of eighteen Dothideomycetes fungi.</title>
        <authorList>
            <person name="Ohm R.A."/>
            <person name="Feau N."/>
            <person name="Henrissat B."/>
            <person name="Schoch C.L."/>
            <person name="Horwitz B.A."/>
            <person name="Barry K.W."/>
            <person name="Condon B.J."/>
            <person name="Copeland A.C."/>
            <person name="Dhillon B."/>
            <person name="Glaser F."/>
            <person name="Hesse C.N."/>
            <person name="Kosti I."/>
            <person name="LaButti K."/>
            <person name="Lindquist E.A."/>
            <person name="Lucas S."/>
            <person name="Salamov A.A."/>
            <person name="Bradshaw R.E."/>
            <person name="Ciuffetti L."/>
            <person name="Hamelin R.C."/>
            <person name="Kema G.H.J."/>
            <person name="Lawrence C."/>
            <person name="Scott J.A."/>
            <person name="Spatafora J.W."/>
            <person name="Turgeon B.G."/>
            <person name="de Wit P.J.G.M."/>
            <person name="Zhong S."/>
            <person name="Goodwin S.B."/>
            <person name="Grigoriev I.V."/>
        </authorList>
    </citation>
    <scope>NUCLEOTIDE SEQUENCE [LARGE SCALE GENOMIC DNA]</scope>
    <source>
        <strain evidence="3 4">SO2202</strain>
    </source>
</reference>
<feature type="chain" id="PRO_5004033131" evidence="2">
    <location>
        <begin position="17"/>
        <end position="333"/>
    </location>
</feature>
<proteinExistence type="predicted"/>
<dbReference type="HOGENOM" id="CLU_834623_0_0_1"/>
<organism evidence="3 4">
    <name type="scientific">Sphaerulina musiva (strain SO2202)</name>
    <name type="common">Poplar stem canker fungus</name>
    <name type="synonym">Septoria musiva</name>
    <dbReference type="NCBI Taxonomy" id="692275"/>
    <lineage>
        <taxon>Eukaryota</taxon>
        <taxon>Fungi</taxon>
        <taxon>Dikarya</taxon>
        <taxon>Ascomycota</taxon>
        <taxon>Pezizomycotina</taxon>
        <taxon>Dothideomycetes</taxon>
        <taxon>Dothideomycetidae</taxon>
        <taxon>Mycosphaerellales</taxon>
        <taxon>Mycosphaerellaceae</taxon>
        <taxon>Sphaerulina</taxon>
    </lineage>
</organism>